<keyword evidence="3" id="KW-1185">Reference proteome</keyword>
<reference evidence="2 3" key="1">
    <citation type="journal article" date="2015" name="Genome Biol.">
        <title>Comparative genomics of Steinernema reveals deeply conserved gene regulatory networks.</title>
        <authorList>
            <person name="Dillman A.R."/>
            <person name="Macchietto M."/>
            <person name="Porter C.F."/>
            <person name="Rogers A."/>
            <person name="Williams B."/>
            <person name="Antoshechkin I."/>
            <person name="Lee M.M."/>
            <person name="Goodwin Z."/>
            <person name="Lu X."/>
            <person name="Lewis E.E."/>
            <person name="Goodrich-Blair H."/>
            <person name="Stock S.P."/>
            <person name="Adams B.J."/>
            <person name="Sternberg P.W."/>
            <person name="Mortazavi A."/>
        </authorList>
    </citation>
    <scope>NUCLEOTIDE SEQUENCE [LARGE SCALE GENOMIC DNA]</scope>
    <source>
        <strain evidence="2 3">ALL</strain>
    </source>
</reference>
<accession>A0A4U5PD22</accession>
<feature type="region of interest" description="Disordered" evidence="1">
    <location>
        <begin position="1"/>
        <end position="22"/>
    </location>
</feature>
<feature type="compositionally biased region" description="Basic and acidic residues" evidence="1">
    <location>
        <begin position="13"/>
        <end position="22"/>
    </location>
</feature>
<organism evidence="2 3">
    <name type="scientific">Steinernema carpocapsae</name>
    <name type="common">Entomopathogenic nematode</name>
    <dbReference type="NCBI Taxonomy" id="34508"/>
    <lineage>
        <taxon>Eukaryota</taxon>
        <taxon>Metazoa</taxon>
        <taxon>Ecdysozoa</taxon>
        <taxon>Nematoda</taxon>
        <taxon>Chromadorea</taxon>
        <taxon>Rhabditida</taxon>
        <taxon>Tylenchina</taxon>
        <taxon>Panagrolaimomorpha</taxon>
        <taxon>Strongyloidoidea</taxon>
        <taxon>Steinernematidae</taxon>
        <taxon>Steinernema</taxon>
    </lineage>
</organism>
<dbReference type="Proteomes" id="UP000298663">
    <property type="component" value="Unassembled WGS sequence"/>
</dbReference>
<protein>
    <submittedName>
        <fullName evidence="2">Uncharacterized protein</fullName>
    </submittedName>
</protein>
<name>A0A4U5PD22_STECR</name>
<sequence length="186" mass="20978">MTPSAPFRPAPGDPDRMDTHSMSDRSWLRSNLFFGFRFPPAADDVVAAAWKTEAPTTDHKSPSSARRPFICISATASRPLPAASLIARALYGNTVCPAFAQFRMSASKTAVRTQSVPRTVLSRTRSVHDNKIRPFYGTFLRRWKVVGDRRPVFFLFSRSSRGSIFVETDFSVSFWSSEQMQARMEF</sequence>
<dbReference type="AlphaFoldDB" id="A0A4U5PD22"/>
<evidence type="ECO:0000313" key="2">
    <source>
        <dbReference type="EMBL" id="TKR94327.1"/>
    </source>
</evidence>
<evidence type="ECO:0000256" key="1">
    <source>
        <dbReference type="SAM" id="MobiDB-lite"/>
    </source>
</evidence>
<feature type="compositionally biased region" description="Pro residues" evidence="1">
    <location>
        <begin position="1"/>
        <end position="12"/>
    </location>
</feature>
<reference evidence="2 3" key="2">
    <citation type="journal article" date="2019" name="G3 (Bethesda)">
        <title>Hybrid Assembly of the Genome of the Entomopathogenic Nematode Steinernema carpocapsae Identifies the X-Chromosome.</title>
        <authorList>
            <person name="Serra L."/>
            <person name="Macchietto M."/>
            <person name="Macias-Munoz A."/>
            <person name="McGill C.J."/>
            <person name="Rodriguez I.M."/>
            <person name="Rodriguez B."/>
            <person name="Murad R."/>
            <person name="Mortazavi A."/>
        </authorList>
    </citation>
    <scope>NUCLEOTIDE SEQUENCE [LARGE SCALE GENOMIC DNA]</scope>
    <source>
        <strain evidence="2 3">ALL</strain>
    </source>
</reference>
<evidence type="ECO:0000313" key="3">
    <source>
        <dbReference type="Proteomes" id="UP000298663"/>
    </source>
</evidence>
<proteinExistence type="predicted"/>
<gene>
    <name evidence="2" type="ORF">L596_008622</name>
</gene>
<dbReference type="EMBL" id="AZBU02000002">
    <property type="protein sequence ID" value="TKR94327.1"/>
    <property type="molecule type" value="Genomic_DNA"/>
</dbReference>
<comment type="caution">
    <text evidence="2">The sequence shown here is derived from an EMBL/GenBank/DDBJ whole genome shotgun (WGS) entry which is preliminary data.</text>
</comment>